<dbReference type="AlphaFoldDB" id="A0A0P7EGH3"/>
<sequence length="269" mass="29163">MASDTFSSFKRASLCSLMILGSSLVLTACGEDSSAPQAEQSSMKTLNTQITYLDRSMLPPGSVLKVQLADVSKMDVKAEVISEQEIQLDGAPPYDVALEYDESKIADRHRYSVSARIENQGKLLYISTTHNNPFAEDAAGDLYKVTVTKVSAKKPDVTLTNTYWKAVTISGEAITVENKEPFVQFKDDGSTNGHLGCNNFSGSYEVNEQALTFKPLASTKKMCVSQMDIEAAMSAALAATAKYSINGEQLTLLDDSDEPLATFAATYMN</sequence>
<dbReference type="InterPro" id="IPR005184">
    <property type="entry name" value="DUF306_Meta_HslJ"/>
</dbReference>
<dbReference type="Pfam" id="PF09619">
    <property type="entry name" value="YscW"/>
    <property type="match status" value="1"/>
</dbReference>
<dbReference type="STRING" id="570156.AOG27_07845"/>
<dbReference type="EMBL" id="LJTC01000004">
    <property type="protein sequence ID" value="KPM84205.1"/>
    <property type="molecule type" value="Genomic_DNA"/>
</dbReference>
<dbReference type="OrthoDB" id="5348860at2"/>
<dbReference type="InterPro" id="IPR053196">
    <property type="entry name" value="Lipoprotein_YbaY-like"/>
</dbReference>
<organism evidence="3 4">
    <name type="scientific">Pseudoalteromonas lipolytica</name>
    <dbReference type="NCBI Taxonomy" id="570156"/>
    <lineage>
        <taxon>Bacteria</taxon>
        <taxon>Pseudomonadati</taxon>
        <taxon>Pseudomonadota</taxon>
        <taxon>Gammaproteobacteria</taxon>
        <taxon>Alteromonadales</taxon>
        <taxon>Pseudoalteromonadaceae</taxon>
        <taxon>Pseudoalteromonas</taxon>
    </lineage>
</organism>
<evidence type="ECO:0000313" key="3">
    <source>
        <dbReference type="EMBL" id="KPM84205.1"/>
    </source>
</evidence>
<dbReference type="PANTHER" id="PTHR38013">
    <property type="entry name" value="GLYCOPROTEIN/POLYSACCHARIDE METABOLISM"/>
    <property type="match status" value="1"/>
</dbReference>
<dbReference type="Gene3D" id="2.40.128.270">
    <property type="match status" value="1"/>
</dbReference>
<evidence type="ECO:0000259" key="2">
    <source>
        <dbReference type="Pfam" id="PF03724"/>
    </source>
</evidence>
<evidence type="ECO:0000313" key="4">
    <source>
        <dbReference type="Proteomes" id="UP000050378"/>
    </source>
</evidence>
<keyword evidence="1" id="KW-0732">Signal</keyword>
<feature type="chain" id="PRO_5006138474" description="DUF306 domain-containing protein" evidence="1">
    <location>
        <begin position="28"/>
        <end position="269"/>
    </location>
</feature>
<dbReference type="PATRIC" id="fig|570156.3.peg.2626"/>
<dbReference type="Pfam" id="PF03724">
    <property type="entry name" value="META"/>
    <property type="match status" value="1"/>
</dbReference>
<dbReference type="InterPro" id="IPR038670">
    <property type="entry name" value="HslJ-like_sf"/>
</dbReference>
<dbReference type="InterPro" id="IPR039366">
    <property type="entry name" value="Pilotin"/>
</dbReference>
<feature type="domain" description="DUF306" evidence="2">
    <location>
        <begin position="158"/>
        <end position="263"/>
    </location>
</feature>
<reference evidence="3 4" key="1">
    <citation type="submission" date="2015-09" db="EMBL/GenBank/DDBJ databases">
        <title>Draft Genome Sequence of Pseudoalteromonas lipolytica UCD-48B.</title>
        <authorList>
            <person name="Krusor M."/>
            <person name="Coil D.A."/>
            <person name="Lang J.M."/>
            <person name="Eisen J.A."/>
            <person name="Alexiev A."/>
        </authorList>
    </citation>
    <scope>NUCLEOTIDE SEQUENCE [LARGE SCALE GENOMIC DNA]</scope>
    <source>
        <strain evidence="3 4">UCD-48B</strain>
    </source>
</reference>
<name>A0A0P7EGH3_9GAMM</name>
<protein>
    <recommendedName>
        <fullName evidence="2">DUF306 domain-containing protein</fullName>
    </recommendedName>
</protein>
<gene>
    <name evidence="3" type="ORF">AOG27_07845</name>
</gene>
<proteinExistence type="predicted"/>
<comment type="caution">
    <text evidence="3">The sequence shown here is derived from an EMBL/GenBank/DDBJ whole genome shotgun (WGS) entry which is preliminary data.</text>
</comment>
<dbReference type="Proteomes" id="UP000050378">
    <property type="component" value="Unassembled WGS sequence"/>
</dbReference>
<dbReference type="PANTHER" id="PTHR38013:SF1">
    <property type="entry name" value="GLYCOPROTEIN_POLYSACCHARIDE METABOLISM"/>
    <property type="match status" value="1"/>
</dbReference>
<evidence type="ECO:0000256" key="1">
    <source>
        <dbReference type="SAM" id="SignalP"/>
    </source>
</evidence>
<accession>A0A0P7EGH3</accession>
<feature type="signal peptide" evidence="1">
    <location>
        <begin position="1"/>
        <end position="27"/>
    </location>
</feature>
<dbReference type="RefSeq" id="WP_054552460.1">
    <property type="nucleotide sequence ID" value="NZ_LJTC01000004.1"/>
</dbReference>